<feature type="transmembrane region" description="Helical" evidence="5">
    <location>
        <begin position="231"/>
        <end position="252"/>
    </location>
</feature>
<sequence length="517" mass="57272">MAFEELLERAGGMGLFQVLQVATLLLPTIFTPFHMLLENFSAAIPDHRCWTHMLDNGSETSANLTYEALLAVSIPPGPDQQPHPCRRFRQPQWQLLDPNTTAANWSEAATEPCVDGWVYDHSTFTATVVTKWNLVCDSQGLKPMGQSIYMAGILVGSFIWGLLSYRLGRKPMLSWCCLQVAVAGTGTTFAPNFLIYCGLRFLSAFGLAGIILVLSTLIAEWTTTRRRAVTMMILGCTYSTGQMAVAGLAFILRDWQDLQLATSMPLLAFSLVSWSVRFGASSRRWLPESARWLIITGQPDRALQELKKVARINGHKEARKTLTIEVLMSSMKEEAVSARAHTSVLDLIRMPALRRRICTMLVVKFLGRRMTQAGSLSLAGFCILANALMPQDLQSWRVAFAVLGKGCFGISLTCLTIYRTELFPTPLRMTAEGFLQSVGRLGAMMGPLIRMARQALPLLPPLCYGIIPVASSLVLLLFLPETQDLPLPDTIWDLQGRRSDATGGHRQEAVIMESTWL</sequence>
<keyword evidence="2 5" id="KW-0812">Transmembrane</keyword>
<proteinExistence type="predicted"/>
<dbReference type="SUPFAM" id="SSF103473">
    <property type="entry name" value="MFS general substrate transporter"/>
    <property type="match status" value="1"/>
</dbReference>
<gene>
    <name evidence="7" type="primary">Slc22a11</name>
</gene>
<comment type="subcellular location">
    <subcellularLocation>
        <location evidence="1">Membrane</location>
        <topology evidence="1">Multi-pass membrane protein</topology>
    </subcellularLocation>
</comment>
<protein>
    <submittedName>
        <fullName evidence="7">Solute carrier family 22 member 11 isoform X5</fullName>
    </submittedName>
</protein>
<feature type="transmembrane region" description="Helical" evidence="5">
    <location>
        <begin position="147"/>
        <end position="165"/>
    </location>
</feature>
<accession>A0AAX6TIA0</accession>
<evidence type="ECO:0000256" key="1">
    <source>
        <dbReference type="ARBA" id="ARBA00004141"/>
    </source>
</evidence>
<dbReference type="GeneID" id="101718699"/>
<keyword evidence="3 5" id="KW-1133">Transmembrane helix</keyword>
<name>A0AAX6TIA0_HETGA</name>
<dbReference type="GO" id="GO:0016020">
    <property type="term" value="C:membrane"/>
    <property type="evidence" value="ECO:0007669"/>
    <property type="project" value="UniProtKB-SubCell"/>
</dbReference>
<evidence type="ECO:0000256" key="3">
    <source>
        <dbReference type="ARBA" id="ARBA00022989"/>
    </source>
</evidence>
<dbReference type="AlphaFoldDB" id="A0AAX6TIA0"/>
<dbReference type="GO" id="GO:0022857">
    <property type="term" value="F:transmembrane transporter activity"/>
    <property type="evidence" value="ECO:0007669"/>
    <property type="project" value="InterPro"/>
</dbReference>
<evidence type="ECO:0000256" key="2">
    <source>
        <dbReference type="ARBA" id="ARBA00022692"/>
    </source>
</evidence>
<keyword evidence="4 5" id="KW-0472">Membrane</keyword>
<feature type="transmembrane region" description="Helical" evidence="5">
    <location>
        <begin position="258"/>
        <end position="276"/>
    </location>
</feature>
<dbReference type="CTD" id="55867"/>
<evidence type="ECO:0000256" key="4">
    <source>
        <dbReference type="ARBA" id="ARBA00023136"/>
    </source>
</evidence>
<organism evidence="6 7">
    <name type="scientific">Heterocephalus glaber</name>
    <name type="common">Naked mole rat</name>
    <dbReference type="NCBI Taxonomy" id="10181"/>
    <lineage>
        <taxon>Eukaryota</taxon>
        <taxon>Metazoa</taxon>
        <taxon>Chordata</taxon>
        <taxon>Craniata</taxon>
        <taxon>Vertebrata</taxon>
        <taxon>Euteleostomi</taxon>
        <taxon>Mammalia</taxon>
        <taxon>Eutheria</taxon>
        <taxon>Euarchontoglires</taxon>
        <taxon>Glires</taxon>
        <taxon>Rodentia</taxon>
        <taxon>Hystricomorpha</taxon>
        <taxon>Bathyergidae</taxon>
        <taxon>Heterocephalus</taxon>
    </lineage>
</organism>
<dbReference type="InterPro" id="IPR036259">
    <property type="entry name" value="MFS_trans_sf"/>
</dbReference>
<feature type="transmembrane region" description="Helical" evidence="5">
    <location>
        <begin position="395"/>
        <end position="418"/>
    </location>
</feature>
<keyword evidence="6" id="KW-1185">Reference proteome</keyword>
<feature type="transmembrane region" description="Helical" evidence="5">
    <location>
        <begin position="172"/>
        <end position="195"/>
    </location>
</feature>
<dbReference type="Proteomes" id="UP000694906">
    <property type="component" value="Unplaced"/>
</dbReference>
<dbReference type="Gene3D" id="1.20.1250.20">
    <property type="entry name" value="MFS general substrate transporter like domains"/>
    <property type="match status" value="2"/>
</dbReference>
<reference evidence="7" key="1">
    <citation type="submission" date="2025-08" db="UniProtKB">
        <authorList>
            <consortium name="RefSeq"/>
        </authorList>
    </citation>
    <scope>IDENTIFICATION</scope>
</reference>
<evidence type="ECO:0000256" key="5">
    <source>
        <dbReference type="SAM" id="Phobius"/>
    </source>
</evidence>
<feature type="transmembrane region" description="Helical" evidence="5">
    <location>
        <begin position="201"/>
        <end position="219"/>
    </location>
</feature>
<feature type="transmembrane region" description="Helical" evidence="5">
    <location>
        <begin position="370"/>
        <end position="389"/>
    </location>
</feature>
<evidence type="ECO:0000313" key="7">
    <source>
        <dbReference type="RefSeq" id="XP_021120323.1"/>
    </source>
</evidence>
<dbReference type="InterPro" id="IPR005828">
    <property type="entry name" value="MFS_sugar_transport-like"/>
</dbReference>
<dbReference type="RefSeq" id="XP_021120323.1">
    <property type="nucleotide sequence ID" value="XM_021264664.1"/>
</dbReference>
<dbReference type="PANTHER" id="PTHR24064">
    <property type="entry name" value="SOLUTE CARRIER FAMILY 22 MEMBER"/>
    <property type="match status" value="1"/>
</dbReference>
<dbReference type="Pfam" id="PF00083">
    <property type="entry name" value="Sugar_tr"/>
    <property type="match status" value="1"/>
</dbReference>
<evidence type="ECO:0000313" key="6">
    <source>
        <dbReference type="Proteomes" id="UP000694906"/>
    </source>
</evidence>
<feature type="transmembrane region" description="Helical" evidence="5">
    <location>
        <begin position="458"/>
        <end position="479"/>
    </location>
</feature>